<evidence type="ECO:0000256" key="1">
    <source>
        <dbReference type="ARBA" id="ARBA00023172"/>
    </source>
</evidence>
<feature type="region of interest" description="Disordered" evidence="2">
    <location>
        <begin position="121"/>
        <end position="140"/>
    </location>
</feature>
<dbReference type="InterPro" id="IPR002104">
    <property type="entry name" value="Integrase_catalytic"/>
</dbReference>
<evidence type="ECO:0000313" key="4">
    <source>
        <dbReference type="EMBL" id="POF88364.1"/>
    </source>
</evidence>
<protein>
    <recommendedName>
        <fullName evidence="3">Tyr recombinase domain-containing protein</fullName>
    </recommendedName>
</protein>
<gene>
    <name evidence="4" type="ORF">BGP80_10470</name>
</gene>
<keyword evidence="1" id="KW-0233">DNA recombination</keyword>
<dbReference type="GO" id="GO:0003677">
    <property type="term" value="F:DNA binding"/>
    <property type="evidence" value="ECO:0007669"/>
    <property type="project" value="InterPro"/>
</dbReference>
<sequence length="328" mass="36614">MRVPVHPNDLLRNTGLKKIAKELQKQWCGPSPLAYTPALNLLAKGLGYKSYEDLETASKEQQPTEIVPSPPEVKQALLLAIKAAMTPSEWFASDQAAITQIVESLRFGALSAFKVPTSIFQPPRHGEPSSGSGKRVLRKRMAKSAQQLSSQLLTDEELESLSRAIMTAESLRDQALMSCMMAGLRTGEYLRARPRDFSGNHQGMLFVFRDLKKSRVTLPHKYWTPIRRFITTANLAENALLFQSKRSPDISISPLALRKLCETWAVKAGIDPAKVSPLTIRMSVRWNAVMQIASRGNPLPSVANQMGHWAVLMTKRYLDCTLETKRSE</sequence>
<comment type="caution">
    <text evidence="4">The sequence shown here is derived from an EMBL/GenBank/DDBJ whole genome shotgun (WGS) entry which is preliminary data.</text>
</comment>
<dbReference type="AlphaFoldDB" id="A0A2S3WBP1"/>
<dbReference type="GO" id="GO:0015074">
    <property type="term" value="P:DNA integration"/>
    <property type="evidence" value="ECO:0007669"/>
    <property type="project" value="InterPro"/>
</dbReference>
<dbReference type="RefSeq" id="WP_103436558.1">
    <property type="nucleotide sequence ID" value="NZ_MIND01000018.1"/>
</dbReference>
<dbReference type="SUPFAM" id="SSF56349">
    <property type="entry name" value="DNA breaking-rejoining enzymes"/>
    <property type="match status" value="1"/>
</dbReference>
<evidence type="ECO:0000259" key="3">
    <source>
        <dbReference type="Pfam" id="PF00589"/>
    </source>
</evidence>
<feature type="domain" description="Tyr recombinase" evidence="3">
    <location>
        <begin position="153"/>
        <end position="319"/>
    </location>
</feature>
<name>A0A2S3WBP1_PSEPU</name>
<dbReference type="InterPro" id="IPR013762">
    <property type="entry name" value="Integrase-like_cat_sf"/>
</dbReference>
<dbReference type="Proteomes" id="UP000237194">
    <property type="component" value="Unassembled WGS sequence"/>
</dbReference>
<proteinExistence type="predicted"/>
<organism evidence="4 5">
    <name type="scientific">Pseudomonas putida</name>
    <name type="common">Arthrobacter siderocapsulatus</name>
    <dbReference type="NCBI Taxonomy" id="303"/>
    <lineage>
        <taxon>Bacteria</taxon>
        <taxon>Pseudomonadati</taxon>
        <taxon>Pseudomonadota</taxon>
        <taxon>Gammaproteobacteria</taxon>
        <taxon>Pseudomonadales</taxon>
        <taxon>Pseudomonadaceae</taxon>
        <taxon>Pseudomonas</taxon>
    </lineage>
</organism>
<reference evidence="4 5" key="1">
    <citation type="submission" date="2016-08" db="EMBL/GenBank/DDBJ databases">
        <authorList>
            <person name="Seilhamer J.J."/>
        </authorList>
    </citation>
    <scope>NUCLEOTIDE SEQUENCE [LARGE SCALE GENOMIC DNA]</scope>
    <source>
        <strain evidence="4 5">KT-27</strain>
    </source>
</reference>
<dbReference type="EMBL" id="MIND01000018">
    <property type="protein sequence ID" value="POF88364.1"/>
    <property type="molecule type" value="Genomic_DNA"/>
</dbReference>
<evidence type="ECO:0000256" key="2">
    <source>
        <dbReference type="SAM" id="MobiDB-lite"/>
    </source>
</evidence>
<accession>A0A2S3WBP1</accession>
<dbReference type="Gene3D" id="1.10.443.10">
    <property type="entry name" value="Intergrase catalytic core"/>
    <property type="match status" value="1"/>
</dbReference>
<dbReference type="InterPro" id="IPR011010">
    <property type="entry name" value="DNA_brk_join_enz"/>
</dbReference>
<dbReference type="Pfam" id="PF00589">
    <property type="entry name" value="Phage_integrase"/>
    <property type="match status" value="1"/>
</dbReference>
<evidence type="ECO:0000313" key="5">
    <source>
        <dbReference type="Proteomes" id="UP000237194"/>
    </source>
</evidence>
<reference evidence="4 5" key="2">
    <citation type="submission" date="2018-03" db="EMBL/GenBank/DDBJ databases">
        <title>Draft genome of Pseudomonas putida strain KT-27.</title>
        <authorList>
            <person name="Yoshizawa S."/>
            <person name="Khan N.H."/>
            <person name="Nishimura M."/>
            <person name="Chiura H.X."/>
            <person name="Ogura Y."/>
            <person name="Hayashi T."/>
            <person name="Kogure K."/>
        </authorList>
    </citation>
    <scope>NUCLEOTIDE SEQUENCE [LARGE SCALE GENOMIC DNA]</scope>
    <source>
        <strain evidence="4 5">KT-27</strain>
    </source>
</reference>
<dbReference type="GO" id="GO:0006310">
    <property type="term" value="P:DNA recombination"/>
    <property type="evidence" value="ECO:0007669"/>
    <property type="project" value="UniProtKB-KW"/>
</dbReference>